<dbReference type="InterPro" id="IPR007730">
    <property type="entry name" value="SPOR-like_dom"/>
</dbReference>
<evidence type="ECO:0000256" key="2">
    <source>
        <dbReference type="SAM" id="Phobius"/>
    </source>
</evidence>
<dbReference type="Gene3D" id="3.30.70.1070">
    <property type="entry name" value="Sporulation related repeat"/>
    <property type="match status" value="1"/>
</dbReference>
<dbReference type="RefSeq" id="WP_264506893.1">
    <property type="nucleotide sequence ID" value="NZ_JAPDFL010000001.1"/>
</dbReference>
<dbReference type="EMBL" id="JAPDFL010000001">
    <property type="protein sequence ID" value="MCW1934065.1"/>
    <property type="molecule type" value="Genomic_DNA"/>
</dbReference>
<protein>
    <submittedName>
        <fullName evidence="4">SPOR domain-containing protein</fullName>
    </submittedName>
</protein>
<keyword evidence="2" id="KW-0472">Membrane</keyword>
<comment type="caution">
    <text evidence="4">The sequence shown here is derived from an EMBL/GenBank/DDBJ whole genome shotgun (WGS) entry which is preliminary data.</text>
</comment>
<keyword evidence="2" id="KW-0812">Transmembrane</keyword>
<feature type="transmembrane region" description="Helical" evidence="2">
    <location>
        <begin position="33"/>
        <end position="54"/>
    </location>
</feature>
<organism evidence="4 5">
    <name type="scientific">Pararhodobacter zhoushanensis</name>
    <dbReference type="NCBI Taxonomy" id="2479545"/>
    <lineage>
        <taxon>Bacteria</taxon>
        <taxon>Pseudomonadati</taxon>
        <taxon>Pseudomonadota</taxon>
        <taxon>Alphaproteobacteria</taxon>
        <taxon>Rhodobacterales</taxon>
        <taxon>Paracoccaceae</taxon>
        <taxon>Pararhodobacter</taxon>
    </lineage>
</organism>
<evidence type="ECO:0000313" key="5">
    <source>
        <dbReference type="Proteomes" id="UP001208938"/>
    </source>
</evidence>
<keyword evidence="5" id="KW-1185">Reference proteome</keyword>
<feature type="region of interest" description="Disordered" evidence="1">
    <location>
        <begin position="1"/>
        <end position="24"/>
    </location>
</feature>
<dbReference type="Proteomes" id="UP001208938">
    <property type="component" value="Unassembled WGS sequence"/>
</dbReference>
<feature type="domain" description="SPOR" evidence="3">
    <location>
        <begin position="244"/>
        <end position="329"/>
    </location>
</feature>
<keyword evidence="2" id="KW-1133">Transmembrane helix</keyword>
<evidence type="ECO:0000259" key="3">
    <source>
        <dbReference type="PROSITE" id="PS51724"/>
    </source>
</evidence>
<proteinExistence type="predicted"/>
<dbReference type="InterPro" id="IPR036680">
    <property type="entry name" value="SPOR-like_sf"/>
</dbReference>
<sequence length="329" mass="33945">MAQGYYEGQYAPQPGRIPSGDPYAAQPGRMGRMVNLAGAALSVALLCGVGVWSYRLMVRDVTGVPVIRALAGPARQSPEDPGGRQAAYQGLAVNTVAAEGGAASAAQTIALAPQSLDLSAEDRSAEVMTARGTPISAPGAVQVAAPAPAPVAAPSDAPVSITQAAASQTLQIIPASAPGVSRSPYPRARNATVVASAVSRPEVAVQAVAQAPLSGGTDAQAEALLQELVTRLSTSPVTEVDPDTLTPGTRLVQLGVYDDEAAARGAWEAINERFPSFLESRGRIIEPATSGGRVFYRLRAAGFSDEPEARRFCTMLMAESVDCIPTLIR</sequence>
<dbReference type="PROSITE" id="PS51724">
    <property type="entry name" value="SPOR"/>
    <property type="match status" value="1"/>
</dbReference>
<evidence type="ECO:0000313" key="4">
    <source>
        <dbReference type="EMBL" id="MCW1934065.1"/>
    </source>
</evidence>
<reference evidence="4 5" key="1">
    <citation type="submission" date="2022-10" db="EMBL/GenBank/DDBJ databases">
        <title>Pararhodobacter sp. nov., isolated from marine algae.</title>
        <authorList>
            <person name="Choi B.J."/>
            <person name="Kim J.M."/>
            <person name="Lee J.K."/>
            <person name="Choi D.G."/>
            <person name="Jeon C.O."/>
        </authorList>
    </citation>
    <scope>NUCLEOTIDE SEQUENCE [LARGE SCALE GENOMIC DNA]</scope>
    <source>
        <strain evidence="4 5">ZQ420</strain>
    </source>
</reference>
<gene>
    <name evidence="4" type="ORF">OKW52_17845</name>
</gene>
<dbReference type="Pfam" id="PF05036">
    <property type="entry name" value="SPOR"/>
    <property type="match status" value="1"/>
</dbReference>
<name>A0ABT3H310_9RHOB</name>
<accession>A0ABT3H310</accession>
<evidence type="ECO:0000256" key="1">
    <source>
        <dbReference type="SAM" id="MobiDB-lite"/>
    </source>
</evidence>